<name>M5SA86_9BACT</name>
<dbReference type="EMBL" id="ANOF01000031">
    <property type="protein sequence ID" value="EMI28553.1"/>
    <property type="molecule type" value="Genomic_DNA"/>
</dbReference>
<comment type="caution">
    <text evidence="2">The sequence shown here is derived from an EMBL/GenBank/DDBJ whole genome shotgun (WGS) entry which is preliminary data.</text>
</comment>
<reference evidence="2 3" key="1">
    <citation type="journal article" date="2013" name="Mar. Genomics">
        <title>Expression of sulfatases in Rhodopirellula baltica and the diversity of sulfatases in the genus Rhodopirellula.</title>
        <authorList>
            <person name="Wegner C.E."/>
            <person name="Richter-Heitmann T."/>
            <person name="Klindworth A."/>
            <person name="Klockow C."/>
            <person name="Richter M."/>
            <person name="Achstetter T."/>
            <person name="Glockner F.O."/>
            <person name="Harder J."/>
        </authorList>
    </citation>
    <scope>NUCLEOTIDE SEQUENCE [LARGE SCALE GENOMIC DNA]</scope>
    <source>
        <strain evidence="2 3">SH398</strain>
    </source>
</reference>
<dbReference type="PATRIC" id="fig|1263868.3.peg.945"/>
<proteinExistence type="predicted"/>
<evidence type="ECO:0000256" key="1">
    <source>
        <dbReference type="SAM" id="MobiDB-lite"/>
    </source>
</evidence>
<dbReference type="OrthoDB" id="244546at2"/>
<evidence type="ECO:0000313" key="2">
    <source>
        <dbReference type="EMBL" id="EMI28553.1"/>
    </source>
</evidence>
<protein>
    <submittedName>
        <fullName evidence="2">Uncharacterized protein</fullName>
    </submittedName>
</protein>
<dbReference type="Proteomes" id="UP000011996">
    <property type="component" value="Unassembled WGS sequence"/>
</dbReference>
<dbReference type="AlphaFoldDB" id="M5SA86"/>
<feature type="region of interest" description="Disordered" evidence="1">
    <location>
        <begin position="127"/>
        <end position="146"/>
    </location>
</feature>
<evidence type="ECO:0000313" key="3">
    <source>
        <dbReference type="Proteomes" id="UP000011996"/>
    </source>
</evidence>
<gene>
    <name evidence="2" type="ORF">RESH_00870</name>
</gene>
<accession>M5SA86</accession>
<feature type="compositionally biased region" description="Polar residues" evidence="1">
    <location>
        <begin position="129"/>
        <end position="146"/>
    </location>
</feature>
<organism evidence="2 3">
    <name type="scientific">Rhodopirellula europaea SH398</name>
    <dbReference type="NCBI Taxonomy" id="1263868"/>
    <lineage>
        <taxon>Bacteria</taxon>
        <taxon>Pseudomonadati</taxon>
        <taxon>Planctomycetota</taxon>
        <taxon>Planctomycetia</taxon>
        <taxon>Pirellulales</taxon>
        <taxon>Pirellulaceae</taxon>
        <taxon>Rhodopirellula</taxon>
    </lineage>
</organism>
<sequence>MVESAPEIRKLIQRRKGEGKTHAEVSAELNRVGYHSARCRAFTPVIVSSLIKQFRAEENVKPEERELASWGLRDLAHELGLRKETLNTWRRRGWVHATKESTRWTFWADEEELKRLRKLVDHNRRGLQKTPTELTTPIINHPQKNA</sequence>